<dbReference type="InterPro" id="IPR036097">
    <property type="entry name" value="HisK_dim/P_sf"/>
</dbReference>
<dbReference type="Pfam" id="PF02518">
    <property type="entry name" value="HATPase_c"/>
    <property type="match status" value="1"/>
</dbReference>
<keyword evidence="6" id="KW-0902">Two-component regulatory system</keyword>
<protein>
    <recommendedName>
        <fullName evidence="3">histidine kinase</fullName>
        <ecNumber evidence="3">2.7.13.3</ecNumber>
    </recommendedName>
</protein>
<dbReference type="EMBL" id="WJHE01000037">
    <property type="protein sequence ID" value="MST31333.1"/>
    <property type="molecule type" value="Genomic_DNA"/>
</dbReference>
<dbReference type="Gene3D" id="3.30.565.10">
    <property type="entry name" value="Histidine kinase-like ATPase, C-terminal domain"/>
    <property type="match status" value="1"/>
</dbReference>
<accession>A0ABW9QPA6</accession>
<dbReference type="Proteomes" id="UP000437736">
    <property type="component" value="Unassembled WGS sequence"/>
</dbReference>
<keyword evidence="9" id="KW-1185">Reference proteome</keyword>
<reference evidence="8 9" key="1">
    <citation type="submission" date="2019-11" db="EMBL/GenBank/DDBJ databases">
        <title>Acidiferrimicrobium australis gen. nov., sp. nov., an acidophilic and obligately heterotrophic, member of the Actinobacteria that catalyses dissimilatory oxido- reduction of iron isolated from metal-rich acidic water in Chile.</title>
        <authorList>
            <person name="Gonzalez D."/>
            <person name="Huber K."/>
            <person name="Hedrich S."/>
            <person name="Rojas-Villalobos C."/>
            <person name="Quatrini R."/>
            <person name="Dinamarca M.A."/>
            <person name="Schwarz A."/>
            <person name="Canales C."/>
            <person name="Nancucheo I."/>
        </authorList>
    </citation>
    <scope>NUCLEOTIDE SEQUENCE [LARGE SCALE GENOMIC DNA]</scope>
    <source>
        <strain evidence="8 9">USS-CCA1</strain>
    </source>
</reference>
<organism evidence="8 9">
    <name type="scientific">Acidiferrimicrobium australe</name>
    <dbReference type="NCBI Taxonomy" id="2664430"/>
    <lineage>
        <taxon>Bacteria</taxon>
        <taxon>Bacillati</taxon>
        <taxon>Actinomycetota</taxon>
        <taxon>Acidimicrobiia</taxon>
        <taxon>Acidimicrobiales</taxon>
        <taxon>Acidimicrobiaceae</taxon>
        <taxon>Acidiferrimicrobium</taxon>
    </lineage>
</organism>
<keyword evidence="5" id="KW-0808">Transferase</keyword>
<keyword evidence="5" id="KW-0418">Kinase</keyword>
<evidence type="ECO:0000256" key="5">
    <source>
        <dbReference type="ARBA" id="ARBA00022777"/>
    </source>
</evidence>
<dbReference type="InterPro" id="IPR036890">
    <property type="entry name" value="HATPase_C_sf"/>
</dbReference>
<name>A0ABW9QPA6_9ACTN</name>
<dbReference type="SMART" id="SM00387">
    <property type="entry name" value="HATPase_c"/>
    <property type="match status" value="1"/>
</dbReference>
<keyword evidence="4" id="KW-0597">Phosphoprotein</keyword>
<dbReference type="PANTHER" id="PTHR43547">
    <property type="entry name" value="TWO-COMPONENT HISTIDINE KINASE"/>
    <property type="match status" value="1"/>
</dbReference>
<dbReference type="SUPFAM" id="SSF47384">
    <property type="entry name" value="Homodimeric domain of signal transducing histidine kinase"/>
    <property type="match status" value="1"/>
</dbReference>
<evidence type="ECO:0000256" key="1">
    <source>
        <dbReference type="ARBA" id="ARBA00000085"/>
    </source>
</evidence>
<dbReference type="InterPro" id="IPR004358">
    <property type="entry name" value="Sig_transdc_His_kin-like_C"/>
</dbReference>
<evidence type="ECO:0000256" key="2">
    <source>
        <dbReference type="ARBA" id="ARBA00004236"/>
    </source>
</evidence>
<dbReference type="PROSITE" id="PS50109">
    <property type="entry name" value="HIS_KIN"/>
    <property type="match status" value="1"/>
</dbReference>
<dbReference type="CDD" id="cd00082">
    <property type="entry name" value="HisKA"/>
    <property type="match status" value="1"/>
</dbReference>
<dbReference type="Gene3D" id="1.10.287.130">
    <property type="match status" value="1"/>
</dbReference>
<dbReference type="InterPro" id="IPR003594">
    <property type="entry name" value="HATPase_dom"/>
</dbReference>
<dbReference type="SMART" id="SM00388">
    <property type="entry name" value="HisKA"/>
    <property type="match status" value="1"/>
</dbReference>
<evidence type="ECO:0000256" key="3">
    <source>
        <dbReference type="ARBA" id="ARBA00012438"/>
    </source>
</evidence>
<feature type="domain" description="Histidine kinase" evidence="7">
    <location>
        <begin position="68"/>
        <end position="270"/>
    </location>
</feature>
<comment type="subcellular location">
    <subcellularLocation>
        <location evidence="2">Cell membrane</location>
    </subcellularLocation>
</comment>
<dbReference type="InterPro" id="IPR003661">
    <property type="entry name" value="HisK_dim/P_dom"/>
</dbReference>
<dbReference type="EC" id="2.7.13.3" evidence="3"/>
<dbReference type="Pfam" id="PF00512">
    <property type="entry name" value="HisKA"/>
    <property type="match status" value="1"/>
</dbReference>
<evidence type="ECO:0000313" key="9">
    <source>
        <dbReference type="Proteomes" id="UP000437736"/>
    </source>
</evidence>
<dbReference type="PANTHER" id="PTHR43547:SF2">
    <property type="entry name" value="HYBRID SIGNAL TRANSDUCTION HISTIDINE KINASE C"/>
    <property type="match status" value="1"/>
</dbReference>
<comment type="caution">
    <text evidence="8">The sequence shown here is derived from an EMBL/GenBank/DDBJ whole genome shotgun (WGS) entry which is preliminary data.</text>
</comment>
<comment type="catalytic activity">
    <reaction evidence="1">
        <text>ATP + protein L-histidine = ADP + protein N-phospho-L-histidine.</text>
        <dbReference type="EC" id="2.7.13.3"/>
    </reaction>
</comment>
<proteinExistence type="predicted"/>
<dbReference type="PRINTS" id="PR00344">
    <property type="entry name" value="BCTRLSENSOR"/>
</dbReference>
<gene>
    <name evidence="8" type="ORF">GHK86_01125</name>
</gene>
<evidence type="ECO:0000259" key="7">
    <source>
        <dbReference type="PROSITE" id="PS50109"/>
    </source>
</evidence>
<evidence type="ECO:0000313" key="8">
    <source>
        <dbReference type="EMBL" id="MST31333.1"/>
    </source>
</evidence>
<evidence type="ECO:0000256" key="6">
    <source>
        <dbReference type="ARBA" id="ARBA00023012"/>
    </source>
</evidence>
<evidence type="ECO:0000256" key="4">
    <source>
        <dbReference type="ARBA" id="ARBA00022553"/>
    </source>
</evidence>
<dbReference type="SUPFAM" id="SSF55874">
    <property type="entry name" value="ATPase domain of HSP90 chaperone/DNA topoisomerase II/histidine kinase"/>
    <property type="match status" value="1"/>
</dbReference>
<sequence>MSRSMDRRVEAALEVLRGSPAEQVAADHGVDAAQVREWAQLFVEGGKLRLDGRMDPTSYEARDRFLTLIAHEFRTPLTIIGGWVETLRSADLPPTVTQSALSAIARQVGYLQRIARDALDAGAVARGQLRLVVGPVDLRGLLEGVIRSTQDAAVLRTERPVVVVGDAARLEQVAAEVIAHARRLAGDGPVCVEAAGGDVVATVEVSVAGKRLSFADAAVLFEPFERADTSIGTGLGLFLCRALLSAHGGEIGVRSDDAATVFWFRVPSAGPTEGPLVERP</sequence>
<dbReference type="InterPro" id="IPR005467">
    <property type="entry name" value="His_kinase_dom"/>
</dbReference>